<dbReference type="SUPFAM" id="SSF56300">
    <property type="entry name" value="Metallo-dependent phosphatases"/>
    <property type="match status" value="1"/>
</dbReference>
<name>A0A3P7LHH5_STRVU</name>
<comment type="similarity">
    <text evidence="4">Belongs to the PPP phosphatase family.</text>
</comment>
<accession>A0A3P7LHH5</accession>
<keyword evidence="3" id="KW-0464">Manganese</keyword>
<dbReference type="GO" id="GO:0046872">
    <property type="term" value="F:metal ion binding"/>
    <property type="evidence" value="ECO:0007669"/>
    <property type="project" value="UniProtKB-KW"/>
</dbReference>
<keyword evidence="2" id="KW-0479">Metal-binding</keyword>
<evidence type="ECO:0000313" key="6">
    <source>
        <dbReference type="EMBL" id="VDM78742.1"/>
    </source>
</evidence>
<evidence type="ECO:0000256" key="4">
    <source>
        <dbReference type="RuleBase" id="RU004273"/>
    </source>
</evidence>
<proteinExistence type="inferred from homology"/>
<dbReference type="EC" id="3.1.3.16" evidence="4"/>
<gene>
    <name evidence="6" type="ORF">SVUK_LOCUS13740</name>
</gene>
<dbReference type="Proteomes" id="UP000270094">
    <property type="component" value="Unassembled WGS sequence"/>
</dbReference>
<dbReference type="AlphaFoldDB" id="A0A3P7LHH5"/>
<protein>
    <recommendedName>
        <fullName evidence="4">Serine/threonine-protein phosphatase</fullName>
        <ecNumber evidence="4">3.1.3.16</ecNumber>
    </recommendedName>
</protein>
<comment type="catalytic activity">
    <reaction evidence="4">
        <text>O-phospho-L-threonyl-[protein] + H2O = L-threonyl-[protein] + phosphate</text>
        <dbReference type="Rhea" id="RHEA:47004"/>
        <dbReference type="Rhea" id="RHEA-COMP:11060"/>
        <dbReference type="Rhea" id="RHEA-COMP:11605"/>
        <dbReference type="ChEBI" id="CHEBI:15377"/>
        <dbReference type="ChEBI" id="CHEBI:30013"/>
        <dbReference type="ChEBI" id="CHEBI:43474"/>
        <dbReference type="ChEBI" id="CHEBI:61977"/>
        <dbReference type="EC" id="3.1.3.16"/>
    </reaction>
</comment>
<dbReference type="GO" id="GO:0004722">
    <property type="term" value="F:protein serine/threonine phosphatase activity"/>
    <property type="evidence" value="ECO:0007669"/>
    <property type="project" value="UniProtKB-EC"/>
</dbReference>
<dbReference type="InterPro" id="IPR004843">
    <property type="entry name" value="Calcineurin-like_PHP"/>
</dbReference>
<evidence type="ECO:0000256" key="1">
    <source>
        <dbReference type="ARBA" id="ARBA00001936"/>
    </source>
</evidence>
<evidence type="ECO:0000256" key="2">
    <source>
        <dbReference type="ARBA" id="ARBA00022723"/>
    </source>
</evidence>
<dbReference type="PRINTS" id="PR00114">
    <property type="entry name" value="STPHPHTASE"/>
</dbReference>
<comment type="cofactor">
    <cofactor evidence="1">
        <name>Mn(2+)</name>
        <dbReference type="ChEBI" id="CHEBI:29035"/>
    </cofactor>
</comment>
<evidence type="ECO:0000259" key="5">
    <source>
        <dbReference type="PROSITE" id="PS00125"/>
    </source>
</evidence>
<dbReference type="Gene3D" id="3.60.21.10">
    <property type="match status" value="1"/>
</dbReference>
<dbReference type="EMBL" id="UYYB01102800">
    <property type="protein sequence ID" value="VDM78742.1"/>
    <property type="molecule type" value="Genomic_DNA"/>
</dbReference>
<evidence type="ECO:0000313" key="7">
    <source>
        <dbReference type="Proteomes" id="UP000270094"/>
    </source>
</evidence>
<evidence type="ECO:0000256" key="3">
    <source>
        <dbReference type="ARBA" id="ARBA00023211"/>
    </source>
</evidence>
<reference evidence="6 7" key="1">
    <citation type="submission" date="2018-11" db="EMBL/GenBank/DDBJ databases">
        <authorList>
            <consortium name="Pathogen Informatics"/>
        </authorList>
    </citation>
    <scope>NUCLEOTIDE SEQUENCE [LARGE SCALE GENOMIC DNA]</scope>
</reference>
<dbReference type="SMART" id="SM00156">
    <property type="entry name" value="PP2Ac"/>
    <property type="match status" value="1"/>
</dbReference>
<dbReference type="PANTHER" id="PTHR45668">
    <property type="entry name" value="SERINE/THREONINE-PROTEIN PHOSPHATASE 5-RELATED"/>
    <property type="match status" value="1"/>
</dbReference>
<organism evidence="6 7">
    <name type="scientific">Strongylus vulgaris</name>
    <name type="common">Blood worm</name>
    <dbReference type="NCBI Taxonomy" id="40348"/>
    <lineage>
        <taxon>Eukaryota</taxon>
        <taxon>Metazoa</taxon>
        <taxon>Ecdysozoa</taxon>
        <taxon>Nematoda</taxon>
        <taxon>Chromadorea</taxon>
        <taxon>Rhabditida</taxon>
        <taxon>Rhabditina</taxon>
        <taxon>Rhabditomorpha</taxon>
        <taxon>Strongyloidea</taxon>
        <taxon>Strongylidae</taxon>
        <taxon>Strongylus</taxon>
    </lineage>
</organism>
<keyword evidence="4" id="KW-0378">Hydrolase</keyword>
<dbReference type="InterPro" id="IPR051134">
    <property type="entry name" value="PPP_phosphatase"/>
</dbReference>
<dbReference type="PANTHER" id="PTHR45668:SF3">
    <property type="entry name" value="SERINE_THREONINE-PROTEIN PHOSPHATASE RDGC"/>
    <property type="match status" value="1"/>
</dbReference>
<keyword evidence="7" id="KW-1185">Reference proteome</keyword>
<sequence>MCNNRIIICFQNGYPSVDNPYIFNGDFVDRGGQSIEVLCALLALFILDPNSITLNRGNHEDHIMNLRYGFAKELVTKYKVALEDVFSWLPIATIIDKDIFVVHGGISDKTEIAILEKIHRNRYQSVLRPPVRKGEGKNSVNVEEWKQMLDILWSDPKQNKGCWPNVFRGGGSYFGADITAQFLEKLSLVEESAVREVKEKLSAFTNELEKEFESCDPQGKG</sequence>
<dbReference type="InterPro" id="IPR029052">
    <property type="entry name" value="Metallo-depent_PP-like"/>
</dbReference>
<dbReference type="OrthoDB" id="442428at2759"/>
<dbReference type="PROSITE" id="PS00125">
    <property type="entry name" value="SER_THR_PHOSPHATASE"/>
    <property type="match status" value="1"/>
</dbReference>
<dbReference type="InterPro" id="IPR006186">
    <property type="entry name" value="Ser/Thr-sp_prot-phosphatase"/>
</dbReference>
<dbReference type="Pfam" id="PF00149">
    <property type="entry name" value="Metallophos"/>
    <property type="match status" value="1"/>
</dbReference>
<feature type="domain" description="Serine/threonine specific protein phosphatases" evidence="5">
    <location>
        <begin position="55"/>
        <end position="60"/>
    </location>
</feature>